<comment type="caution">
    <text evidence="2">The sequence shown here is derived from an EMBL/GenBank/DDBJ whole genome shotgun (WGS) entry which is preliminary data.</text>
</comment>
<evidence type="ECO:0000313" key="3">
    <source>
        <dbReference type="Proteomes" id="UP000238296"/>
    </source>
</evidence>
<reference evidence="2 3" key="1">
    <citation type="journal article" date="2017" name="Int. J. Syst. Evol. Microbiol.">
        <title>Mycobacterium talmoniae sp. nov., a slowly growing mycobacterium isolated from human respiratory samples.</title>
        <authorList>
            <person name="Davidson R.M."/>
            <person name="DeGroote M.A."/>
            <person name="Marola J.L."/>
            <person name="Buss S."/>
            <person name="Jones V."/>
            <person name="McNeil M.R."/>
            <person name="Freifeld A.G."/>
            <person name="Elaine Epperson L."/>
            <person name="Hasan N.A."/>
            <person name="Jackson M."/>
            <person name="Iwen P.C."/>
            <person name="Salfinger M."/>
            <person name="Strong M."/>
        </authorList>
    </citation>
    <scope>NUCLEOTIDE SEQUENCE [LARGE SCALE GENOMIC DNA]</scope>
    <source>
        <strain evidence="2 3">ATCC BAA-2683</strain>
    </source>
</reference>
<gene>
    <name evidence="2" type="ORF">C1Y40_00325</name>
</gene>
<sequence>MTLGTFEFGPPSTYRGSVGGSFTSPKLLAIGFIAVNQVRAGSLPPNRSPSPQCRSGNEHRSVGVLESS</sequence>
<dbReference type="Proteomes" id="UP000238296">
    <property type="component" value="Unassembled WGS sequence"/>
</dbReference>
<dbReference type="EMBL" id="PPEA01000053">
    <property type="protein sequence ID" value="PQM49445.1"/>
    <property type="molecule type" value="Genomic_DNA"/>
</dbReference>
<evidence type="ECO:0000256" key="1">
    <source>
        <dbReference type="SAM" id="MobiDB-lite"/>
    </source>
</evidence>
<dbReference type="AlphaFoldDB" id="A0A2S8BRZ5"/>
<name>A0A2S8BRZ5_9MYCO</name>
<accession>A0A2S8BRZ5</accession>
<organism evidence="2 3">
    <name type="scientific">Mycobacterium talmoniae</name>
    <dbReference type="NCBI Taxonomy" id="1858794"/>
    <lineage>
        <taxon>Bacteria</taxon>
        <taxon>Bacillati</taxon>
        <taxon>Actinomycetota</taxon>
        <taxon>Actinomycetes</taxon>
        <taxon>Mycobacteriales</taxon>
        <taxon>Mycobacteriaceae</taxon>
        <taxon>Mycobacterium</taxon>
    </lineage>
</organism>
<evidence type="ECO:0000313" key="2">
    <source>
        <dbReference type="EMBL" id="PQM49445.1"/>
    </source>
</evidence>
<protein>
    <submittedName>
        <fullName evidence="2">Uncharacterized protein</fullName>
    </submittedName>
</protein>
<proteinExistence type="predicted"/>
<feature type="region of interest" description="Disordered" evidence="1">
    <location>
        <begin position="41"/>
        <end position="68"/>
    </location>
</feature>